<evidence type="ECO:0000256" key="11">
    <source>
        <dbReference type="ARBA" id="ARBA00022989"/>
    </source>
</evidence>
<dbReference type="InterPro" id="IPR011006">
    <property type="entry name" value="CheY-like_superfamily"/>
</dbReference>
<dbReference type="PROSITE" id="PS50109">
    <property type="entry name" value="HIS_KIN"/>
    <property type="match status" value="1"/>
</dbReference>
<dbReference type="SUPFAM" id="SSF52172">
    <property type="entry name" value="CheY-like"/>
    <property type="match status" value="2"/>
</dbReference>
<keyword evidence="17" id="KW-0175">Coiled coil</keyword>
<evidence type="ECO:0000256" key="16">
    <source>
        <dbReference type="PROSITE-ProRule" id="PRU00169"/>
    </source>
</evidence>
<keyword evidence="23" id="KW-1185">Reference proteome</keyword>
<feature type="domain" description="Response regulatory" evidence="20">
    <location>
        <begin position="9"/>
        <end position="122"/>
    </location>
</feature>
<keyword evidence="10" id="KW-0067">ATP-binding</keyword>
<accession>A0A1W1HI27</accession>
<dbReference type="PROSITE" id="PS50110">
    <property type="entry name" value="RESPONSE_REGULATORY"/>
    <property type="match status" value="2"/>
</dbReference>
<dbReference type="PANTHER" id="PTHR45339">
    <property type="entry name" value="HYBRID SIGNAL TRANSDUCTION HISTIDINE KINASE J"/>
    <property type="match status" value="1"/>
</dbReference>
<dbReference type="Proteomes" id="UP000191931">
    <property type="component" value="Unassembled WGS sequence"/>
</dbReference>
<dbReference type="SUPFAM" id="SSF47226">
    <property type="entry name" value="Histidine-containing phosphotransfer domain, HPT domain"/>
    <property type="match status" value="1"/>
</dbReference>
<name>A0A1W1HI27_9BACT</name>
<feature type="domain" description="Histidine kinase" evidence="19">
    <location>
        <begin position="158"/>
        <end position="382"/>
    </location>
</feature>
<dbReference type="Gene3D" id="1.20.120.160">
    <property type="entry name" value="HPT domain"/>
    <property type="match status" value="1"/>
</dbReference>
<keyword evidence="13" id="KW-0472">Membrane</keyword>
<dbReference type="InterPro" id="IPR003594">
    <property type="entry name" value="HATPase_dom"/>
</dbReference>
<dbReference type="SMART" id="SM00448">
    <property type="entry name" value="REC"/>
    <property type="match status" value="2"/>
</dbReference>
<evidence type="ECO:0000256" key="18">
    <source>
        <dbReference type="SAM" id="MobiDB-lite"/>
    </source>
</evidence>
<evidence type="ECO:0000256" key="13">
    <source>
        <dbReference type="ARBA" id="ARBA00023136"/>
    </source>
</evidence>
<dbReference type="Gene3D" id="3.40.50.2300">
    <property type="match status" value="2"/>
</dbReference>
<dbReference type="PROSITE" id="PS50894">
    <property type="entry name" value="HPT"/>
    <property type="match status" value="1"/>
</dbReference>
<dbReference type="InterPro" id="IPR036641">
    <property type="entry name" value="HPT_dom_sf"/>
</dbReference>
<dbReference type="Gene3D" id="1.10.287.130">
    <property type="match status" value="1"/>
</dbReference>
<dbReference type="Pfam" id="PF00072">
    <property type="entry name" value="Response_reg"/>
    <property type="match status" value="2"/>
</dbReference>
<dbReference type="PRINTS" id="PR00344">
    <property type="entry name" value="BCTRLSENSOR"/>
</dbReference>
<evidence type="ECO:0000259" key="21">
    <source>
        <dbReference type="PROSITE" id="PS50894"/>
    </source>
</evidence>
<reference evidence="22 23" key="1">
    <citation type="submission" date="2017-03" db="EMBL/GenBank/DDBJ databases">
        <authorList>
            <person name="Afonso C.L."/>
            <person name="Miller P.J."/>
            <person name="Scott M.A."/>
            <person name="Spackman E."/>
            <person name="Goraichik I."/>
            <person name="Dimitrov K.M."/>
            <person name="Suarez D.L."/>
            <person name="Swayne D.E."/>
        </authorList>
    </citation>
    <scope>NUCLEOTIDE SEQUENCE [LARGE SCALE GENOMIC DNA]</scope>
    <source>
        <strain evidence="22">PRJEB14757</strain>
    </source>
</reference>
<evidence type="ECO:0000256" key="12">
    <source>
        <dbReference type="ARBA" id="ARBA00023012"/>
    </source>
</evidence>
<dbReference type="Pfam" id="PF01627">
    <property type="entry name" value="Hpt"/>
    <property type="match status" value="1"/>
</dbReference>
<keyword evidence="12" id="KW-0902">Two-component regulatory system</keyword>
<keyword evidence="4" id="KW-1003">Cell membrane</keyword>
<dbReference type="InterPro" id="IPR036890">
    <property type="entry name" value="HATPase_C_sf"/>
</dbReference>
<dbReference type="RefSeq" id="WP_080801487.1">
    <property type="nucleotide sequence ID" value="NZ_LT828542.1"/>
</dbReference>
<keyword evidence="9 22" id="KW-0418">Kinase</keyword>
<dbReference type="SMART" id="SM00388">
    <property type="entry name" value="HisKA"/>
    <property type="match status" value="1"/>
</dbReference>
<organism evidence="22 23">
    <name type="scientific">Desulfamplus magnetovallimortis</name>
    <dbReference type="NCBI Taxonomy" id="1246637"/>
    <lineage>
        <taxon>Bacteria</taxon>
        <taxon>Pseudomonadati</taxon>
        <taxon>Thermodesulfobacteriota</taxon>
        <taxon>Desulfobacteria</taxon>
        <taxon>Desulfobacterales</taxon>
        <taxon>Desulfobacteraceae</taxon>
        <taxon>Desulfamplus</taxon>
    </lineage>
</organism>
<evidence type="ECO:0000256" key="15">
    <source>
        <dbReference type="PROSITE-ProRule" id="PRU00110"/>
    </source>
</evidence>
<evidence type="ECO:0000256" key="9">
    <source>
        <dbReference type="ARBA" id="ARBA00022777"/>
    </source>
</evidence>
<dbReference type="PANTHER" id="PTHR45339:SF1">
    <property type="entry name" value="HYBRID SIGNAL TRANSDUCTION HISTIDINE KINASE J"/>
    <property type="match status" value="1"/>
</dbReference>
<proteinExistence type="predicted"/>
<dbReference type="InterPro" id="IPR005467">
    <property type="entry name" value="His_kinase_dom"/>
</dbReference>
<dbReference type="SMART" id="SM00387">
    <property type="entry name" value="HATPase_c"/>
    <property type="match status" value="1"/>
</dbReference>
<dbReference type="Pfam" id="PF02518">
    <property type="entry name" value="HATPase_c"/>
    <property type="match status" value="1"/>
</dbReference>
<evidence type="ECO:0000256" key="2">
    <source>
        <dbReference type="ARBA" id="ARBA00004651"/>
    </source>
</evidence>
<comment type="subcellular location">
    <subcellularLocation>
        <location evidence="2">Cell membrane</location>
        <topology evidence="2">Multi-pass membrane protein</topology>
    </subcellularLocation>
</comment>
<protein>
    <recommendedName>
        <fullName evidence="3">histidine kinase</fullName>
        <ecNumber evidence="3">2.7.13.3</ecNumber>
    </recommendedName>
</protein>
<feature type="region of interest" description="Disordered" evidence="18">
    <location>
        <begin position="633"/>
        <end position="660"/>
    </location>
</feature>
<evidence type="ECO:0000256" key="3">
    <source>
        <dbReference type="ARBA" id="ARBA00012438"/>
    </source>
</evidence>
<evidence type="ECO:0000256" key="4">
    <source>
        <dbReference type="ARBA" id="ARBA00022475"/>
    </source>
</evidence>
<dbReference type="InterPro" id="IPR001789">
    <property type="entry name" value="Sig_transdc_resp-reg_receiver"/>
</dbReference>
<dbReference type="GO" id="GO:0000155">
    <property type="term" value="F:phosphorelay sensor kinase activity"/>
    <property type="evidence" value="ECO:0007669"/>
    <property type="project" value="InterPro"/>
</dbReference>
<feature type="coiled-coil region" evidence="17">
    <location>
        <begin position="128"/>
        <end position="158"/>
    </location>
</feature>
<dbReference type="InterPro" id="IPR003661">
    <property type="entry name" value="HisK_dim/P_dom"/>
</dbReference>
<dbReference type="SUPFAM" id="SSF55874">
    <property type="entry name" value="ATPase domain of HSP90 chaperone/DNA topoisomerase II/histidine kinase"/>
    <property type="match status" value="1"/>
</dbReference>
<comment type="catalytic activity">
    <reaction evidence="1">
        <text>ATP + protein L-histidine = ADP + protein N-phospho-L-histidine.</text>
        <dbReference type="EC" id="2.7.13.3"/>
    </reaction>
</comment>
<dbReference type="InterPro" id="IPR004358">
    <property type="entry name" value="Sig_transdc_His_kin-like_C"/>
</dbReference>
<dbReference type="OrthoDB" id="5378360at2"/>
<sequence>MVEKTIKSQILIVDDESPVLKLIATKLAKEGYGCFTAENAFKALEILESHHIDIVITDINMPRMSGIELASVINEKHNAHVIVMTGYVDHYTFEDVIDAGATDFIQKPISLKELIARVNRVVRERMVLEDLKQVQKSLSAAKEQAEAANRAKSEFLANMSHEIRTPMNAIIGFSSLLMKNERGRIAREDLEYIDKIHRSSIYLLSIINDILDSSKIEAGKMNLVMADFDMRAIIDNIIATFSETARKKGISLDFCYDPVLPTFFNGDAERLTQILLNLVGNAIKFTEHGEVSLSVNAGAVREGGVEIKFLVQDTGIGVPEDAQGNLFKPFVQADASTTRKFGGTGLGLFITKQLVELMGGNIFFASSPGSGSLFSFNIVLQSVEKDKLQPVEEFNNDFHGKCNCRKSAEKNISISNEPMFEGVSEFANMAKANSGKMVDNGSKCEKQMEDEAVSTSGGGDCNILLVEDQLFNQELIVALLPDYNVKIANNGKEAIDLLERNRFDLILMDVQMPLMDGLEATSIIRDPDSAVLDHDVHVVAMTAHASQRDRDKCIDAGMNDYLSKPFEPEKLFALIKKYCSAANSEKASEPYDRDDNNEVFDRENDGIAVEGGIISFKAGGGIKVEGEEFSAKAGSGIEVEEDDVSDKAGDGIEGEDVPDQADGGMLIEIEKLMSRIDGNRELAVHLVDIFLDDWKPKTQDIENAINEGDADALRRAAHAFKGMLAHFSRKGADIAFELEKMGRSGMLHNENGDAVSIFESLMEFMADMVHELKRFQDSLKE</sequence>
<dbReference type="FunFam" id="3.30.565.10:FF:000010">
    <property type="entry name" value="Sensor histidine kinase RcsC"/>
    <property type="match status" value="1"/>
</dbReference>
<feature type="domain" description="Response regulatory" evidence="20">
    <location>
        <begin position="462"/>
        <end position="579"/>
    </location>
</feature>
<dbReference type="Gene3D" id="3.30.565.10">
    <property type="entry name" value="Histidine kinase-like ATPase, C-terminal domain"/>
    <property type="match status" value="1"/>
</dbReference>
<keyword evidence="6 22" id="KW-0808">Transferase</keyword>
<evidence type="ECO:0000256" key="8">
    <source>
        <dbReference type="ARBA" id="ARBA00022741"/>
    </source>
</evidence>
<keyword evidence="8" id="KW-0547">Nucleotide-binding</keyword>
<dbReference type="GO" id="GO:0005886">
    <property type="term" value="C:plasma membrane"/>
    <property type="evidence" value="ECO:0007669"/>
    <property type="project" value="UniProtKB-SubCell"/>
</dbReference>
<dbReference type="InterPro" id="IPR008207">
    <property type="entry name" value="Sig_transdc_His_kin_Hpt_dom"/>
</dbReference>
<evidence type="ECO:0000259" key="19">
    <source>
        <dbReference type="PROSITE" id="PS50109"/>
    </source>
</evidence>
<evidence type="ECO:0000256" key="1">
    <source>
        <dbReference type="ARBA" id="ARBA00000085"/>
    </source>
</evidence>
<keyword evidence="5 16" id="KW-0597">Phosphoprotein</keyword>
<dbReference type="STRING" id="1246637.MTBBW1_550025"/>
<dbReference type="EMBL" id="FWEV01000298">
    <property type="protein sequence ID" value="SLM32075.1"/>
    <property type="molecule type" value="Genomic_DNA"/>
</dbReference>
<evidence type="ECO:0000313" key="23">
    <source>
        <dbReference type="Proteomes" id="UP000191931"/>
    </source>
</evidence>
<keyword evidence="14" id="KW-0131">Cell cycle</keyword>
<dbReference type="EC" id="2.7.13.3" evidence="3"/>
<evidence type="ECO:0000256" key="10">
    <source>
        <dbReference type="ARBA" id="ARBA00022840"/>
    </source>
</evidence>
<dbReference type="FunFam" id="1.10.287.130:FF:000038">
    <property type="entry name" value="Sensory transduction histidine kinase"/>
    <property type="match status" value="1"/>
</dbReference>
<evidence type="ECO:0000256" key="5">
    <source>
        <dbReference type="ARBA" id="ARBA00022553"/>
    </source>
</evidence>
<dbReference type="GO" id="GO:0005524">
    <property type="term" value="F:ATP binding"/>
    <property type="evidence" value="ECO:0007669"/>
    <property type="project" value="UniProtKB-KW"/>
</dbReference>
<feature type="modified residue" description="4-aspartylphosphate" evidence="16">
    <location>
        <position position="509"/>
    </location>
</feature>
<dbReference type="CDD" id="cd00082">
    <property type="entry name" value="HisKA"/>
    <property type="match status" value="1"/>
</dbReference>
<dbReference type="CDD" id="cd16922">
    <property type="entry name" value="HATPase_EvgS-ArcB-TorS-like"/>
    <property type="match status" value="1"/>
</dbReference>
<evidence type="ECO:0000256" key="17">
    <source>
        <dbReference type="SAM" id="Coils"/>
    </source>
</evidence>
<feature type="domain" description="HPt" evidence="21">
    <location>
        <begin position="679"/>
        <end position="779"/>
    </location>
</feature>
<dbReference type="CDD" id="cd17536">
    <property type="entry name" value="REC_YesN-like"/>
    <property type="match status" value="1"/>
</dbReference>
<evidence type="ECO:0000259" key="20">
    <source>
        <dbReference type="PROSITE" id="PS50110"/>
    </source>
</evidence>
<evidence type="ECO:0000256" key="7">
    <source>
        <dbReference type="ARBA" id="ARBA00022692"/>
    </source>
</evidence>
<dbReference type="Pfam" id="PF00512">
    <property type="entry name" value="HisKA"/>
    <property type="match status" value="1"/>
</dbReference>
<feature type="modified residue" description="Phosphohistidine" evidence="15">
    <location>
        <position position="718"/>
    </location>
</feature>
<dbReference type="AlphaFoldDB" id="A0A1W1HI27"/>
<evidence type="ECO:0000256" key="6">
    <source>
        <dbReference type="ARBA" id="ARBA00022679"/>
    </source>
</evidence>
<keyword evidence="11" id="KW-1133">Transmembrane helix</keyword>
<feature type="modified residue" description="4-aspartylphosphate" evidence="16">
    <location>
        <position position="58"/>
    </location>
</feature>
<gene>
    <name evidence="22" type="ORF">MTBBW1_550025</name>
</gene>
<evidence type="ECO:0000313" key="22">
    <source>
        <dbReference type="EMBL" id="SLM32075.1"/>
    </source>
</evidence>
<dbReference type="CDD" id="cd17546">
    <property type="entry name" value="REC_hyHK_CKI1_RcsC-like"/>
    <property type="match status" value="1"/>
</dbReference>
<evidence type="ECO:0000256" key="14">
    <source>
        <dbReference type="ARBA" id="ARBA00023306"/>
    </source>
</evidence>
<keyword evidence="7" id="KW-0812">Transmembrane</keyword>